<sequence length="426" mass="46076">MALRCLLLGAFAALPPAWAGAPCPGTPFGTPPENFARVPELPVYDEALRRLDLTAVMQDLEQLMTTSQDCWPADYGHYGPLFVRLAWHCSGSYRNTDGHGGCAGGRQRFEPERSWADNTNLDKARALLWPIKEKYGDGLSWGDLFTLAGTTAIYSMGGPVTEYCAGRLDSPDGTDSLDLGPSPQQERYAPCKVNGTCTKPLGSTTVGLIYLNPEGPVVEKPDGSWAPDPNPAGSARDIRDAFGRMGMNDSETVALIGGGHAFGKTHGACPLGAGPPPLEDPTNPWPGMCGSGKGKDTFTSGFEGPWSTRPTSWDNEFFRFLRSNTWEKHLGPGGHWQWRVAGAKGELAGIMRLTSDVALLHDDKYAAIVEEYADNPQAFDEAFSAAWFKLTTDGGMWSREKKCVKPSFAMTRMRSDDATSVGIISV</sequence>
<evidence type="ECO:0000313" key="11">
    <source>
        <dbReference type="EMBL" id="CAE4652071.1"/>
    </source>
</evidence>
<dbReference type="Pfam" id="PF00141">
    <property type="entry name" value="peroxidase"/>
    <property type="match status" value="1"/>
</dbReference>
<evidence type="ECO:0000256" key="5">
    <source>
        <dbReference type="ARBA" id="ARBA00023002"/>
    </source>
</evidence>
<dbReference type="PRINTS" id="PR00458">
    <property type="entry name" value="PEROXIDASE"/>
</dbReference>
<keyword evidence="4" id="KW-0479">Metal-binding</keyword>
<dbReference type="PRINTS" id="PR00460">
    <property type="entry name" value="BPEROXIDASE"/>
</dbReference>
<dbReference type="InterPro" id="IPR002016">
    <property type="entry name" value="Haem_peroxidase"/>
</dbReference>
<evidence type="ECO:0000256" key="4">
    <source>
        <dbReference type="ARBA" id="ARBA00022723"/>
    </source>
</evidence>
<dbReference type="GO" id="GO:0046872">
    <property type="term" value="F:metal ion binding"/>
    <property type="evidence" value="ECO:0007669"/>
    <property type="project" value="UniProtKB-KW"/>
</dbReference>
<dbReference type="Gene3D" id="1.10.420.10">
    <property type="entry name" value="Peroxidase, domain 2"/>
    <property type="match status" value="1"/>
</dbReference>
<keyword evidence="3" id="KW-0349">Heme</keyword>
<accession>A0A7S4SPD2</accession>
<dbReference type="PROSITE" id="PS00435">
    <property type="entry name" value="PEROXIDASE_1"/>
    <property type="match status" value="1"/>
</dbReference>
<evidence type="ECO:0000256" key="6">
    <source>
        <dbReference type="ARBA" id="ARBA00023004"/>
    </source>
</evidence>
<dbReference type="GO" id="GO:0042744">
    <property type="term" value="P:hydrogen peroxide catabolic process"/>
    <property type="evidence" value="ECO:0007669"/>
    <property type="project" value="UniProtKB-KW"/>
</dbReference>
<evidence type="ECO:0000256" key="3">
    <source>
        <dbReference type="ARBA" id="ARBA00022617"/>
    </source>
</evidence>
<evidence type="ECO:0000256" key="2">
    <source>
        <dbReference type="ARBA" id="ARBA00022559"/>
    </source>
</evidence>
<dbReference type="PROSITE" id="PS50873">
    <property type="entry name" value="PEROXIDASE_4"/>
    <property type="match status" value="1"/>
</dbReference>
<dbReference type="GO" id="GO:0004096">
    <property type="term" value="F:catalase activity"/>
    <property type="evidence" value="ECO:0007669"/>
    <property type="project" value="InterPro"/>
</dbReference>
<protein>
    <recommendedName>
        <fullName evidence="10">Plant heme peroxidase family profile domain-containing protein</fullName>
    </recommendedName>
</protein>
<evidence type="ECO:0000256" key="9">
    <source>
        <dbReference type="SAM" id="SignalP"/>
    </source>
</evidence>
<feature type="domain" description="Plant heme peroxidase family profile" evidence="10">
    <location>
        <begin position="89"/>
        <end position="407"/>
    </location>
</feature>
<keyword evidence="5" id="KW-0560">Oxidoreductase</keyword>
<name>A0A7S4SPD2_9DINO</name>
<dbReference type="InterPro" id="IPR019793">
    <property type="entry name" value="Peroxidases_heam-ligand_BS"/>
</dbReference>
<keyword evidence="6" id="KW-0408">Iron</keyword>
<dbReference type="AlphaFoldDB" id="A0A7S4SPD2"/>
<dbReference type="InterPro" id="IPR019794">
    <property type="entry name" value="Peroxidases_AS"/>
</dbReference>
<dbReference type="SUPFAM" id="SSF48113">
    <property type="entry name" value="Heme-dependent peroxidases"/>
    <property type="match status" value="1"/>
</dbReference>
<dbReference type="InterPro" id="IPR000763">
    <property type="entry name" value="Catalase_peroxidase"/>
</dbReference>
<dbReference type="GO" id="GO:0005829">
    <property type="term" value="C:cytosol"/>
    <property type="evidence" value="ECO:0007669"/>
    <property type="project" value="TreeGrafter"/>
</dbReference>
<gene>
    <name evidence="11" type="ORF">AMON00008_LOCUS53792</name>
</gene>
<evidence type="ECO:0000256" key="7">
    <source>
        <dbReference type="ARBA" id="ARBA00023324"/>
    </source>
</evidence>
<feature type="chain" id="PRO_5031236561" description="Plant heme peroxidase family profile domain-containing protein" evidence="9">
    <location>
        <begin position="20"/>
        <end position="426"/>
    </location>
</feature>
<keyword evidence="7" id="KW-0376">Hydrogen peroxide</keyword>
<comment type="cofactor">
    <cofactor evidence="1">
        <name>heme b</name>
        <dbReference type="ChEBI" id="CHEBI:60344"/>
    </cofactor>
</comment>
<comment type="catalytic activity">
    <reaction evidence="8">
        <text>2 H2O2 = O2 + 2 H2O</text>
        <dbReference type="Rhea" id="RHEA:20309"/>
        <dbReference type="ChEBI" id="CHEBI:15377"/>
        <dbReference type="ChEBI" id="CHEBI:15379"/>
        <dbReference type="ChEBI" id="CHEBI:16240"/>
        <dbReference type="EC" id="1.11.1.21"/>
    </reaction>
</comment>
<dbReference type="GO" id="GO:0070301">
    <property type="term" value="P:cellular response to hydrogen peroxide"/>
    <property type="evidence" value="ECO:0007669"/>
    <property type="project" value="TreeGrafter"/>
</dbReference>
<dbReference type="GO" id="GO:0020037">
    <property type="term" value="F:heme binding"/>
    <property type="evidence" value="ECO:0007669"/>
    <property type="project" value="InterPro"/>
</dbReference>
<dbReference type="Gene3D" id="1.10.520.10">
    <property type="match status" value="1"/>
</dbReference>
<dbReference type="EMBL" id="HBNR01075705">
    <property type="protein sequence ID" value="CAE4652071.1"/>
    <property type="molecule type" value="Transcribed_RNA"/>
</dbReference>
<proteinExistence type="predicted"/>
<organism evidence="11">
    <name type="scientific">Alexandrium monilatum</name>
    <dbReference type="NCBI Taxonomy" id="311494"/>
    <lineage>
        <taxon>Eukaryota</taxon>
        <taxon>Sar</taxon>
        <taxon>Alveolata</taxon>
        <taxon>Dinophyceae</taxon>
        <taxon>Gonyaulacales</taxon>
        <taxon>Pyrocystaceae</taxon>
        <taxon>Alexandrium</taxon>
    </lineage>
</organism>
<dbReference type="PANTHER" id="PTHR30555">
    <property type="entry name" value="HYDROPEROXIDASE I, BIFUNCTIONAL CATALASE-PEROXIDASE"/>
    <property type="match status" value="1"/>
</dbReference>
<keyword evidence="9" id="KW-0732">Signal</keyword>
<evidence type="ECO:0000256" key="8">
    <source>
        <dbReference type="ARBA" id="ARBA00049145"/>
    </source>
</evidence>
<dbReference type="PANTHER" id="PTHR30555:SF0">
    <property type="entry name" value="CATALASE-PEROXIDASE"/>
    <property type="match status" value="1"/>
</dbReference>
<feature type="signal peptide" evidence="9">
    <location>
        <begin position="1"/>
        <end position="19"/>
    </location>
</feature>
<keyword evidence="2" id="KW-0575">Peroxidase</keyword>
<evidence type="ECO:0000259" key="10">
    <source>
        <dbReference type="PROSITE" id="PS50873"/>
    </source>
</evidence>
<reference evidence="11" key="1">
    <citation type="submission" date="2021-01" db="EMBL/GenBank/DDBJ databases">
        <authorList>
            <person name="Corre E."/>
            <person name="Pelletier E."/>
            <person name="Niang G."/>
            <person name="Scheremetjew M."/>
            <person name="Finn R."/>
            <person name="Kale V."/>
            <person name="Holt S."/>
            <person name="Cochrane G."/>
            <person name="Meng A."/>
            <person name="Brown T."/>
            <person name="Cohen L."/>
        </authorList>
    </citation>
    <scope>NUCLEOTIDE SEQUENCE</scope>
    <source>
        <strain evidence="11">CCMP3105</strain>
    </source>
</reference>
<dbReference type="InterPro" id="IPR010255">
    <property type="entry name" value="Haem_peroxidase_sf"/>
</dbReference>
<dbReference type="PROSITE" id="PS00436">
    <property type="entry name" value="PEROXIDASE_2"/>
    <property type="match status" value="1"/>
</dbReference>
<evidence type="ECO:0000256" key="1">
    <source>
        <dbReference type="ARBA" id="ARBA00001970"/>
    </source>
</evidence>